<reference evidence="3 4" key="1">
    <citation type="submission" date="2021-04" db="EMBL/GenBank/DDBJ databases">
        <authorList>
            <person name="Ivanova A."/>
        </authorList>
    </citation>
    <scope>NUCLEOTIDE SEQUENCE [LARGE SCALE GENOMIC DNA]</scope>
    <source>
        <strain evidence="3 4">G18</strain>
    </source>
</reference>
<dbReference type="EMBL" id="JAGKQQ010000001">
    <property type="protein sequence ID" value="MBP3957040.1"/>
    <property type="molecule type" value="Genomic_DNA"/>
</dbReference>
<evidence type="ECO:0000313" key="3">
    <source>
        <dbReference type="EMBL" id="MBP3957040.1"/>
    </source>
</evidence>
<protein>
    <submittedName>
        <fullName evidence="3">DUF1559 domain-containing protein</fullName>
    </submittedName>
</protein>
<dbReference type="InterPro" id="IPR011453">
    <property type="entry name" value="DUF1559"/>
</dbReference>
<dbReference type="PANTHER" id="PTHR30093">
    <property type="entry name" value="GENERAL SECRETION PATHWAY PROTEIN G"/>
    <property type="match status" value="1"/>
</dbReference>
<feature type="domain" description="DUF1559" evidence="2">
    <location>
        <begin position="36"/>
        <end position="295"/>
    </location>
</feature>
<keyword evidence="1" id="KW-1133">Transmembrane helix</keyword>
<evidence type="ECO:0000313" key="4">
    <source>
        <dbReference type="Proteomes" id="UP000676565"/>
    </source>
</evidence>
<keyword evidence="1" id="KW-0472">Membrane</keyword>
<dbReference type="Proteomes" id="UP000676565">
    <property type="component" value="Unassembled WGS sequence"/>
</dbReference>
<proteinExistence type="predicted"/>
<dbReference type="Gene3D" id="3.30.700.10">
    <property type="entry name" value="Glycoprotein, Type 4 Pilin"/>
    <property type="match status" value="1"/>
</dbReference>
<dbReference type="PANTHER" id="PTHR30093:SF2">
    <property type="entry name" value="TYPE II SECRETION SYSTEM PROTEIN H"/>
    <property type="match status" value="1"/>
</dbReference>
<organism evidence="3 4">
    <name type="scientific">Gemmata palustris</name>
    <dbReference type="NCBI Taxonomy" id="2822762"/>
    <lineage>
        <taxon>Bacteria</taxon>
        <taxon>Pseudomonadati</taxon>
        <taxon>Planctomycetota</taxon>
        <taxon>Planctomycetia</taxon>
        <taxon>Gemmatales</taxon>
        <taxon>Gemmataceae</taxon>
        <taxon>Gemmata</taxon>
    </lineage>
</organism>
<dbReference type="InterPro" id="IPR045584">
    <property type="entry name" value="Pilin-like"/>
</dbReference>
<keyword evidence="1" id="KW-0812">Transmembrane</keyword>
<evidence type="ECO:0000259" key="2">
    <source>
        <dbReference type="Pfam" id="PF07596"/>
    </source>
</evidence>
<dbReference type="RefSeq" id="WP_210655728.1">
    <property type="nucleotide sequence ID" value="NZ_JAGKQQ010000001.1"/>
</dbReference>
<dbReference type="NCBIfam" id="TIGR02532">
    <property type="entry name" value="IV_pilin_GFxxxE"/>
    <property type="match status" value="1"/>
</dbReference>
<name>A0ABS5BTI6_9BACT</name>
<dbReference type="Pfam" id="PF07963">
    <property type="entry name" value="N_methyl"/>
    <property type="match status" value="1"/>
</dbReference>
<dbReference type="InterPro" id="IPR012902">
    <property type="entry name" value="N_methyl_site"/>
</dbReference>
<sequence length="314" mass="33623">MRLAQRHPRKAFTLIELLVVIAIIAILIGLLLPAVQKVREAAARTQCVNNLKQMGLALHAYHDANEVLPQGQSPWSAAYQAPYEGAWSWQGYILPYMEQDNAYKQAKAWQNASNTYSWNNPVAGLKMKLYTCPADSRGPVAYPGPANGLAVDQSLTGYLGNAGTTSSSFDGVLYMSSKVKLVGITDGTSNTILVGERPPNSNLEFGWWFAAYGYDGRGNGDCVMTSNDLAIANYFISGYSSAPNLPCNGTAAQKIGLQTGNPNVGCDAAHYWSFHTAGAQFLMADGSARLVTYANNGVLPALSTRAGGEVANIN</sequence>
<dbReference type="NCBIfam" id="TIGR04294">
    <property type="entry name" value="pre_pil_HX9DG"/>
    <property type="match status" value="1"/>
</dbReference>
<evidence type="ECO:0000256" key="1">
    <source>
        <dbReference type="SAM" id="Phobius"/>
    </source>
</evidence>
<dbReference type="Pfam" id="PF07596">
    <property type="entry name" value="SBP_bac_10"/>
    <property type="match status" value="1"/>
</dbReference>
<feature type="transmembrane region" description="Helical" evidence="1">
    <location>
        <begin position="12"/>
        <end position="35"/>
    </location>
</feature>
<keyword evidence="4" id="KW-1185">Reference proteome</keyword>
<gene>
    <name evidence="3" type="ORF">J8F10_17365</name>
</gene>
<dbReference type="InterPro" id="IPR027558">
    <property type="entry name" value="Pre_pil_HX9DG_C"/>
</dbReference>
<dbReference type="SUPFAM" id="SSF54523">
    <property type="entry name" value="Pili subunits"/>
    <property type="match status" value="1"/>
</dbReference>
<accession>A0ABS5BTI6</accession>
<comment type="caution">
    <text evidence="3">The sequence shown here is derived from an EMBL/GenBank/DDBJ whole genome shotgun (WGS) entry which is preliminary data.</text>
</comment>